<reference evidence="2" key="1">
    <citation type="submission" date="2022-10" db="EMBL/GenBank/DDBJ databases">
        <title>Tapping the CABI collections for fungal endophytes: first genome assemblies for Collariella, Neodidymelliopsis, Ascochyta clinopodiicola, Didymella pomorum, Didymosphaeria variabile, Neocosmospora piperis and Neocucurbitaria cava.</title>
        <authorList>
            <person name="Hill R."/>
        </authorList>
    </citation>
    <scope>NUCLEOTIDE SEQUENCE</scope>
    <source>
        <strain evidence="2">IMI 356815</strain>
    </source>
</reference>
<dbReference type="EMBL" id="JAPEUX010000008">
    <property type="protein sequence ID" value="KAJ4346896.1"/>
    <property type="molecule type" value="Genomic_DNA"/>
</dbReference>
<proteinExistence type="predicted"/>
<sequence length="446" mass="49961">MSSTGPVAFEPRATRKEKASAKRPSKRPSKLPSKRPSKLPSKRPSKRPCKKSSKKPSKKPPANPTKRLTAHIIVRPTVRTSKVSTISTRPDTYRVPSPTKAVNICDGLIECESDYDFLDDQHIGLSFDEASTSGPARTYEPEYAAGQAVIEITSLPYVETPKFFPIAKQNNLTFDFSGKKDIAYKVNAAHPADAEGYVVEHIIDLQTVKLFIEKLIGAGEPKNKYIIKSPIGAQWFGTCWNEDLDGKKVAGRMNPNSLPDRNTVNSLVYQALGSKANYEDLVMLEEQINEMKKRPWMGYNMSSRGKDVKDLQGGVVKVGDEWKEFMQEQLDFTAAGGKGAAHKIPRDSLRKSIEDTITKAKAHKQEWKKDSKEWEDKATKEQNRLTATKTKLRTEAAQLSTKNTDLEKKERTVQKDIDNEPDPTKQLSLKKNKLAAVKKDLSIFRG</sequence>
<evidence type="ECO:0000313" key="2">
    <source>
        <dbReference type="EMBL" id="KAJ4346896.1"/>
    </source>
</evidence>
<dbReference type="OrthoDB" id="3797690at2759"/>
<organism evidence="2 3">
    <name type="scientific">Didymosphaeria variabile</name>
    <dbReference type="NCBI Taxonomy" id="1932322"/>
    <lineage>
        <taxon>Eukaryota</taxon>
        <taxon>Fungi</taxon>
        <taxon>Dikarya</taxon>
        <taxon>Ascomycota</taxon>
        <taxon>Pezizomycotina</taxon>
        <taxon>Dothideomycetes</taxon>
        <taxon>Pleosporomycetidae</taxon>
        <taxon>Pleosporales</taxon>
        <taxon>Massarineae</taxon>
        <taxon>Didymosphaeriaceae</taxon>
        <taxon>Didymosphaeria</taxon>
    </lineage>
</organism>
<comment type="caution">
    <text evidence="2">The sequence shown here is derived from an EMBL/GenBank/DDBJ whole genome shotgun (WGS) entry which is preliminary data.</text>
</comment>
<feature type="region of interest" description="Disordered" evidence="1">
    <location>
        <begin position="360"/>
        <end position="427"/>
    </location>
</feature>
<accession>A0A9W9C6I7</accession>
<dbReference type="Proteomes" id="UP001140513">
    <property type="component" value="Unassembled WGS sequence"/>
</dbReference>
<feature type="compositionally biased region" description="Basic and acidic residues" evidence="1">
    <location>
        <begin position="404"/>
        <end position="418"/>
    </location>
</feature>
<dbReference type="AlphaFoldDB" id="A0A9W9C6I7"/>
<protein>
    <submittedName>
        <fullName evidence="2">Uncharacterized protein</fullName>
    </submittedName>
</protein>
<dbReference type="RefSeq" id="XP_056066696.1">
    <property type="nucleotide sequence ID" value="XM_056219569.1"/>
</dbReference>
<keyword evidence="3" id="KW-1185">Reference proteome</keyword>
<gene>
    <name evidence="2" type="ORF">N0V89_010829</name>
</gene>
<feature type="region of interest" description="Disordered" evidence="1">
    <location>
        <begin position="1"/>
        <end position="70"/>
    </location>
</feature>
<dbReference type="GeneID" id="80914359"/>
<name>A0A9W9C6I7_9PLEO</name>
<feature type="compositionally biased region" description="Basic and acidic residues" evidence="1">
    <location>
        <begin position="360"/>
        <end position="383"/>
    </location>
</feature>
<evidence type="ECO:0000313" key="3">
    <source>
        <dbReference type="Proteomes" id="UP001140513"/>
    </source>
</evidence>
<evidence type="ECO:0000256" key="1">
    <source>
        <dbReference type="SAM" id="MobiDB-lite"/>
    </source>
</evidence>
<feature type="compositionally biased region" description="Basic residues" evidence="1">
    <location>
        <begin position="21"/>
        <end position="58"/>
    </location>
</feature>